<organism evidence="6 7">
    <name type="scientific">Rotaria socialis</name>
    <dbReference type="NCBI Taxonomy" id="392032"/>
    <lineage>
        <taxon>Eukaryota</taxon>
        <taxon>Metazoa</taxon>
        <taxon>Spiralia</taxon>
        <taxon>Gnathifera</taxon>
        <taxon>Rotifera</taxon>
        <taxon>Eurotatoria</taxon>
        <taxon>Bdelloidea</taxon>
        <taxon>Philodinida</taxon>
        <taxon>Philodinidae</taxon>
        <taxon>Rotaria</taxon>
    </lineage>
</organism>
<dbReference type="Gene3D" id="3.40.640.10">
    <property type="entry name" value="Type I PLP-dependent aspartate aminotransferase-like (Major domain)"/>
    <property type="match status" value="1"/>
</dbReference>
<keyword evidence="3" id="KW-0032">Aminotransferase</keyword>
<dbReference type="Gene3D" id="3.90.1150.10">
    <property type="entry name" value="Aspartate Aminotransferase, domain 1"/>
    <property type="match status" value="1"/>
</dbReference>
<dbReference type="InterPro" id="IPR015421">
    <property type="entry name" value="PyrdxlP-dep_Trfase_major"/>
</dbReference>
<dbReference type="SUPFAM" id="SSF53383">
    <property type="entry name" value="PLP-dependent transferases"/>
    <property type="match status" value="1"/>
</dbReference>
<keyword evidence="5" id="KW-0663">Pyridoxal phosphate</keyword>
<evidence type="ECO:0000313" key="7">
    <source>
        <dbReference type="Proteomes" id="UP000663851"/>
    </source>
</evidence>
<gene>
    <name evidence="6" type="ORF">HFQ381_LOCUS8597</name>
</gene>
<evidence type="ECO:0000313" key="6">
    <source>
        <dbReference type="EMBL" id="CAF4220443.1"/>
    </source>
</evidence>
<name>A0A820CDK0_9BILA</name>
<dbReference type="Gene3D" id="1.10.287.1970">
    <property type="match status" value="1"/>
</dbReference>
<evidence type="ECO:0000256" key="3">
    <source>
        <dbReference type="ARBA" id="ARBA00022576"/>
    </source>
</evidence>
<dbReference type="InterPro" id="IPR015424">
    <property type="entry name" value="PyrdxlP-dep_Trfase"/>
</dbReference>
<dbReference type="InterPro" id="IPR045088">
    <property type="entry name" value="ALAT1/2-like"/>
</dbReference>
<evidence type="ECO:0000256" key="4">
    <source>
        <dbReference type="ARBA" id="ARBA00022679"/>
    </source>
</evidence>
<sequence>METASIKIDGEQVTTSMEFLYENFNMATSFQSQQKGETMLPLKTRLSWNATRIIATTAMTMGKESKRHSSLKMGNLNPLVKLVEYAVRGPIVIRAGEIETQLKGNHSFPFDRVIRANIGDCHASGNQVPVTYIRQFLAGCTYPPLMDSPDFPSDIKQKVERLLSVCGGKSLGAYTESQGLIAVREDIAAYIQERDGYPADTSDIYLCNGASDGIKTVIKLLMNNDATKPSGIVS</sequence>
<dbReference type="PANTHER" id="PTHR11751">
    <property type="entry name" value="ALANINE AMINOTRANSFERASE"/>
    <property type="match status" value="1"/>
</dbReference>
<dbReference type="EMBL" id="CAJOBO010000434">
    <property type="protein sequence ID" value="CAF4220443.1"/>
    <property type="molecule type" value="Genomic_DNA"/>
</dbReference>
<evidence type="ECO:0008006" key="8">
    <source>
        <dbReference type="Google" id="ProtNLM"/>
    </source>
</evidence>
<protein>
    <recommendedName>
        <fullName evidence="8">Alanine aminotransferase</fullName>
    </recommendedName>
</protein>
<proteinExistence type="predicted"/>
<evidence type="ECO:0000256" key="1">
    <source>
        <dbReference type="ARBA" id="ARBA00001933"/>
    </source>
</evidence>
<dbReference type="GO" id="GO:0008483">
    <property type="term" value="F:transaminase activity"/>
    <property type="evidence" value="ECO:0007669"/>
    <property type="project" value="UniProtKB-KW"/>
</dbReference>
<dbReference type="InterPro" id="IPR015422">
    <property type="entry name" value="PyrdxlP-dep_Trfase_small"/>
</dbReference>
<evidence type="ECO:0000256" key="5">
    <source>
        <dbReference type="ARBA" id="ARBA00022898"/>
    </source>
</evidence>
<dbReference type="PANTHER" id="PTHR11751:SF29">
    <property type="entry name" value="ALANINE TRANSAMINASE"/>
    <property type="match status" value="1"/>
</dbReference>
<evidence type="ECO:0000256" key="2">
    <source>
        <dbReference type="ARBA" id="ARBA00011738"/>
    </source>
</evidence>
<comment type="caution">
    <text evidence="6">The sequence shown here is derived from an EMBL/GenBank/DDBJ whole genome shotgun (WGS) entry which is preliminary data.</text>
</comment>
<comment type="subunit">
    <text evidence="2">Homodimer.</text>
</comment>
<accession>A0A820CDK0</accession>
<comment type="cofactor">
    <cofactor evidence="1">
        <name>pyridoxal 5'-phosphate</name>
        <dbReference type="ChEBI" id="CHEBI:597326"/>
    </cofactor>
</comment>
<keyword evidence="4" id="KW-0808">Transferase</keyword>
<dbReference type="Proteomes" id="UP000663851">
    <property type="component" value="Unassembled WGS sequence"/>
</dbReference>
<dbReference type="AlphaFoldDB" id="A0A820CDK0"/>
<reference evidence="6" key="1">
    <citation type="submission" date="2021-02" db="EMBL/GenBank/DDBJ databases">
        <authorList>
            <person name="Nowell W R."/>
        </authorList>
    </citation>
    <scope>NUCLEOTIDE SEQUENCE</scope>
</reference>